<evidence type="ECO:0000313" key="3">
    <source>
        <dbReference type="Proteomes" id="UP001185873"/>
    </source>
</evidence>
<dbReference type="Proteomes" id="UP001185873">
    <property type="component" value="Unassembled WGS sequence"/>
</dbReference>
<protein>
    <submittedName>
        <fullName evidence="2">Uncharacterized protein</fullName>
    </submittedName>
</protein>
<feature type="transmembrane region" description="Helical" evidence="1">
    <location>
        <begin position="92"/>
        <end position="111"/>
    </location>
</feature>
<feature type="transmembrane region" description="Helical" evidence="1">
    <location>
        <begin position="12"/>
        <end position="33"/>
    </location>
</feature>
<sequence>MWIFDGVLRNATVFLTASTLFSAVLLGVFAQLASLRSRFTVDEPTPQDQDQRDVLDESVNHVMAAEIGAIAASILLAVGLGTSGSSTICGPLAWVVSGTLAYVAVVILMLLPNLLYAYTRTNNVDSALSGFGR</sequence>
<keyword evidence="1" id="KW-0812">Transmembrane</keyword>
<feature type="transmembrane region" description="Helical" evidence="1">
    <location>
        <begin position="62"/>
        <end position="80"/>
    </location>
</feature>
<dbReference type="EMBL" id="JAWLKJ010000003">
    <property type="protein sequence ID" value="MDV6300237.1"/>
    <property type="molecule type" value="Genomic_DNA"/>
</dbReference>
<keyword evidence="1" id="KW-1133">Transmembrane helix</keyword>
<gene>
    <name evidence="2" type="ORF">R3P82_14110</name>
</gene>
<organism evidence="2 3">
    <name type="scientific">Dietzia maris</name>
    <dbReference type="NCBI Taxonomy" id="37915"/>
    <lineage>
        <taxon>Bacteria</taxon>
        <taxon>Bacillati</taxon>
        <taxon>Actinomycetota</taxon>
        <taxon>Actinomycetes</taxon>
        <taxon>Mycobacteriales</taxon>
        <taxon>Dietziaceae</taxon>
        <taxon>Dietzia</taxon>
    </lineage>
</organism>
<evidence type="ECO:0000313" key="2">
    <source>
        <dbReference type="EMBL" id="MDV6300237.1"/>
    </source>
</evidence>
<keyword evidence="1" id="KW-0472">Membrane</keyword>
<reference evidence="2" key="1">
    <citation type="submission" date="2023-10" db="EMBL/GenBank/DDBJ databases">
        <title>Development of a sustainable strategy for remediation of hydrocarbon-contaminated territories based on the waste exchange concept.</title>
        <authorList>
            <person name="Krivoruchko A."/>
        </authorList>
    </citation>
    <scope>NUCLEOTIDE SEQUENCE</scope>
    <source>
        <strain evidence="2">IEGM 1175</strain>
    </source>
</reference>
<proteinExistence type="predicted"/>
<evidence type="ECO:0000256" key="1">
    <source>
        <dbReference type="SAM" id="Phobius"/>
    </source>
</evidence>
<dbReference type="AlphaFoldDB" id="A0AAE4U5T1"/>
<accession>A0AAE4U5T1</accession>
<name>A0AAE4U5T1_9ACTN</name>
<dbReference type="RefSeq" id="WP_317470770.1">
    <property type="nucleotide sequence ID" value="NZ_JAWLKJ010000003.1"/>
</dbReference>
<comment type="caution">
    <text evidence="2">The sequence shown here is derived from an EMBL/GenBank/DDBJ whole genome shotgun (WGS) entry which is preliminary data.</text>
</comment>